<name>A0A8I0FDQ3_ACIBA</name>
<evidence type="ECO:0000313" key="2">
    <source>
        <dbReference type="EMBL" id="MBD0222848.1"/>
    </source>
</evidence>
<evidence type="ECO:0000256" key="1">
    <source>
        <dbReference type="SAM" id="MobiDB-lite"/>
    </source>
</evidence>
<feature type="region of interest" description="Disordered" evidence="1">
    <location>
        <begin position="47"/>
        <end position="80"/>
    </location>
</feature>
<proteinExistence type="predicted"/>
<feature type="compositionally biased region" description="Low complexity" evidence="1">
    <location>
        <begin position="50"/>
        <end position="64"/>
    </location>
</feature>
<feature type="compositionally biased region" description="Basic and acidic residues" evidence="1">
    <location>
        <begin position="66"/>
        <end position="80"/>
    </location>
</feature>
<comment type="caution">
    <text evidence="2">The sequence shown here is derived from an EMBL/GenBank/DDBJ whole genome shotgun (WGS) entry which is preliminary data.</text>
</comment>
<dbReference type="Proteomes" id="UP000634608">
    <property type="component" value="Unassembled WGS sequence"/>
</dbReference>
<protein>
    <submittedName>
        <fullName evidence="2">Uncharacterized protein</fullName>
    </submittedName>
</protein>
<evidence type="ECO:0000313" key="3">
    <source>
        <dbReference type="Proteomes" id="UP000634608"/>
    </source>
</evidence>
<dbReference type="AlphaFoldDB" id="A0A8I0FDQ3"/>
<organism evidence="2 3">
    <name type="scientific">Acinetobacter baumannii</name>
    <dbReference type="NCBI Taxonomy" id="470"/>
    <lineage>
        <taxon>Bacteria</taxon>
        <taxon>Pseudomonadati</taxon>
        <taxon>Pseudomonadota</taxon>
        <taxon>Gammaproteobacteria</taxon>
        <taxon>Moraxellales</taxon>
        <taxon>Moraxellaceae</taxon>
        <taxon>Acinetobacter</taxon>
        <taxon>Acinetobacter calcoaceticus/baumannii complex</taxon>
    </lineage>
</organism>
<dbReference type="EMBL" id="JACSVK010000819">
    <property type="protein sequence ID" value="MBD0222848.1"/>
    <property type="molecule type" value="Genomic_DNA"/>
</dbReference>
<dbReference type="RefSeq" id="WP_188147883.1">
    <property type="nucleotide sequence ID" value="NZ_JACSVK010000819.1"/>
</dbReference>
<sequence>LVYVLNKAETGLERLALVNRHMQEILWSLEIEREQDVSNLIEFIPEDPNKNSSYSSAAKSIVKSKIAKDRSKESEPKSGS</sequence>
<feature type="non-terminal residue" evidence="2">
    <location>
        <position position="1"/>
    </location>
</feature>
<gene>
    <name evidence="2" type="ORF">IAG11_23795</name>
</gene>
<reference evidence="2" key="1">
    <citation type="submission" date="2020-08" db="EMBL/GenBank/DDBJ databases">
        <title>Diversity of carbapenem-resistant Acinetobacter baumannii and bacteriophage-mediated spread of the Oxa23 carbapenemase.</title>
        <authorList>
            <person name="Abouelfetouh A."/>
            <person name="Mattock J."/>
            <person name="Turner D."/>
            <person name="Li E."/>
            <person name="Evans B.A."/>
        </authorList>
    </citation>
    <scope>NUCLEOTIDE SEQUENCE</scope>
    <source>
        <strain evidence="2">A86</strain>
    </source>
</reference>
<accession>A0A8I0FDQ3</accession>